<dbReference type="EMBL" id="HE978315">
    <property type="protein sequence ID" value="CCK68843.1"/>
    <property type="molecule type" value="Genomic_DNA"/>
</dbReference>
<dbReference type="GO" id="GO:0016579">
    <property type="term" value="P:protein deubiquitination"/>
    <property type="evidence" value="ECO:0007669"/>
    <property type="project" value="EnsemblFungi"/>
</dbReference>
<accession>J7RH27</accession>
<gene>
    <name evidence="4" type="primary">KNAG0B04050</name>
    <name evidence="4" type="ordered locus">KNAG_0B04050</name>
</gene>
<keyword evidence="1" id="KW-0175">Coiled coil</keyword>
<reference evidence="5" key="2">
    <citation type="submission" date="2012-08" db="EMBL/GenBank/DDBJ databases">
        <title>Genome sequence of Kazachstania naganishii.</title>
        <authorList>
            <person name="Gordon J.L."/>
            <person name="Armisen D."/>
            <person name="Proux-Wera E."/>
            <person name="OhEigeartaigh S.S."/>
            <person name="Byrne K.P."/>
            <person name="Wolfe K.H."/>
        </authorList>
    </citation>
    <scope>NUCLEOTIDE SEQUENCE [LARGE SCALE GENOMIC DNA]</scope>
    <source>
        <strain evidence="5">ATCC MYA-139 / BCRC 22969 / CBS 8797 / CCRC 22969 / KCTC 17520 / NBRC 10181 / NCYC 3082</strain>
    </source>
</reference>
<dbReference type="OMA" id="PLEFYPQ"/>
<dbReference type="AlphaFoldDB" id="J7RH27"/>
<dbReference type="InterPro" id="IPR015940">
    <property type="entry name" value="UBA"/>
</dbReference>
<organism evidence="4 5">
    <name type="scientific">Huiozyma naganishii (strain ATCC MYA-139 / BCRC 22969 / CBS 8797 / KCTC 17520 / NBRC 10181 / NCYC 3082 / Yp74L-3)</name>
    <name type="common">Yeast</name>
    <name type="synonym">Kazachstania naganishii</name>
    <dbReference type="NCBI Taxonomy" id="1071383"/>
    <lineage>
        <taxon>Eukaryota</taxon>
        <taxon>Fungi</taxon>
        <taxon>Dikarya</taxon>
        <taxon>Ascomycota</taxon>
        <taxon>Saccharomycotina</taxon>
        <taxon>Saccharomycetes</taxon>
        <taxon>Saccharomycetales</taxon>
        <taxon>Saccharomycetaceae</taxon>
        <taxon>Huiozyma</taxon>
    </lineage>
</organism>
<evidence type="ECO:0000313" key="5">
    <source>
        <dbReference type="Proteomes" id="UP000006310"/>
    </source>
</evidence>
<dbReference type="GO" id="GO:0005829">
    <property type="term" value="C:cytosol"/>
    <property type="evidence" value="ECO:0007669"/>
    <property type="project" value="TreeGrafter"/>
</dbReference>
<dbReference type="RefSeq" id="XP_022463089.1">
    <property type="nucleotide sequence ID" value="XM_022606389.1"/>
</dbReference>
<dbReference type="Gene3D" id="1.10.8.10">
    <property type="entry name" value="DNA helicase RuvA subunit, C-terminal domain"/>
    <property type="match status" value="1"/>
</dbReference>
<feature type="compositionally biased region" description="Basic and acidic residues" evidence="2">
    <location>
        <begin position="57"/>
        <end position="74"/>
    </location>
</feature>
<dbReference type="Proteomes" id="UP000006310">
    <property type="component" value="Chromosome 2"/>
</dbReference>
<dbReference type="SMART" id="SM00165">
    <property type="entry name" value="UBA"/>
    <property type="match status" value="1"/>
</dbReference>
<feature type="coiled-coil region" evidence="1">
    <location>
        <begin position="510"/>
        <end position="537"/>
    </location>
</feature>
<dbReference type="GO" id="GO:0005634">
    <property type="term" value="C:nucleus"/>
    <property type="evidence" value="ECO:0007669"/>
    <property type="project" value="TreeGrafter"/>
</dbReference>
<dbReference type="KEGG" id="kng:KNAG_0B04050"/>
<dbReference type="GO" id="GO:1902499">
    <property type="term" value="P:positive regulation of protein autoubiquitination"/>
    <property type="evidence" value="ECO:0007669"/>
    <property type="project" value="EnsemblFungi"/>
</dbReference>
<dbReference type="SUPFAM" id="SSF46934">
    <property type="entry name" value="UBA-like"/>
    <property type="match status" value="1"/>
</dbReference>
<dbReference type="GeneID" id="34524493"/>
<dbReference type="CDD" id="cd14307">
    <property type="entry name" value="UBA_RUP1p"/>
    <property type="match status" value="1"/>
</dbReference>
<dbReference type="STRING" id="1071383.J7RH27"/>
<feature type="region of interest" description="Disordered" evidence="2">
    <location>
        <begin position="46"/>
        <end position="106"/>
    </location>
</feature>
<keyword evidence="5" id="KW-1185">Reference proteome</keyword>
<dbReference type="InterPro" id="IPR041970">
    <property type="entry name" value="Rup1_UBA"/>
</dbReference>
<dbReference type="OrthoDB" id="4489171at2759"/>
<name>J7RH27_HUIN7</name>
<dbReference type="InterPro" id="IPR055335">
    <property type="entry name" value="Ucp6/RUP1"/>
</dbReference>
<feature type="compositionally biased region" description="Acidic residues" evidence="2">
    <location>
        <begin position="94"/>
        <end position="106"/>
    </location>
</feature>
<protein>
    <recommendedName>
        <fullName evidence="3">UBA domain-containing protein</fullName>
    </recommendedName>
</protein>
<evidence type="ECO:0000259" key="3">
    <source>
        <dbReference type="PROSITE" id="PS50030"/>
    </source>
</evidence>
<dbReference type="eggNOG" id="ENOG502S0Z0">
    <property type="taxonomic scope" value="Eukaryota"/>
</dbReference>
<evidence type="ECO:0000256" key="1">
    <source>
        <dbReference type="SAM" id="Coils"/>
    </source>
</evidence>
<proteinExistence type="predicted"/>
<dbReference type="InterPro" id="IPR009060">
    <property type="entry name" value="UBA-like_sf"/>
</dbReference>
<evidence type="ECO:0000256" key="2">
    <source>
        <dbReference type="SAM" id="MobiDB-lite"/>
    </source>
</evidence>
<evidence type="ECO:0000313" key="4">
    <source>
        <dbReference type="EMBL" id="CCK68843.1"/>
    </source>
</evidence>
<dbReference type="PROSITE" id="PS50030">
    <property type="entry name" value="UBA"/>
    <property type="match status" value="1"/>
</dbReference>
<dbReference type="Pfam" id="PF00627">
    <property type="entry name" value="UBA"/>
    <property type="match status" value="1"/>
</dbReference>
<feature type="compositionally biased region" description="Polar residues" evidence="2">
    <location>
        <begin position="75"/>
        <end position="85"/>
    </location>
</feature>
<dbReference type="PANTHER" id="PTHR39597:SF1">
    <property type="entry name" value="UBA DOMAIN-CONTAINING PROTEIN RUP1"/>
    <property type="match status" value="1"/>
</dbReference>
<feature type="domain" description="UBA" evidence="3">
    <location>
        <begin position="1"/>
        <end position="42"/>
    </location>
</feature>
<dbReference type="PANTHER" id="PTHR39597">
    <property type="entry name" value="UBA DOMAIN-CONTAINING PROTEIN RUP1"/>
    <property type="match status" value="1"/>
</dbReference>
<sequence length="673" mass="74978">MGEEQDAVASLGEMGIPEDVALDALRRANGNLSAAVNYIFSNDMPAGEHVELPQPRESSDLKPGDLDQVLRESQRTGPQLNQLVQLDSHPAADTNDEDTGGNIYLDEDDNIEVGSVQLNEVSPATSIPPNSDIGSSPDDGTGDPPEYGGCKVPAAEEGAERPDSGAAPAAERYATNYLVLFAFAVATYAPLQFVQQDFKNLNYDAEWYAGDAIQQPLCIVSDVGADGGSRQIVPEEEVTSDTPVQPEMLWQLQRVISVCHSKLSERSYVSAKVFTKVFDTEVESCIRDSDHLYEALPSFIKSIIRDAEMCPAQHSNTDVKSMFLSSAIQDAEQGAEPEETFLFLFHFPPEEYNANLYKMFNALLYPEDDTIDDNSSDTDSSNDTDVQVEGSLKELAPLLTIIFNEADPGQLSAGAQDTCINSPQGVEVPFSFYPQLYTREVKEQVVKPILRQRKAARAELRQCLARMNQLKSYEGKGCCAFLEQYAEVLAGRPCVSAVRSRTKNEMKEVIQKVTSIKLQLNEERAKLKKQYVDLSNKLQNEWNISNPERKVIGEAKRLGLLDKPHLLSMVVLSPYFYLMRDSSGGSDWTLVQSNSYGTDGLITKHVTEEKVQQYIRDCTKTANDNPLMFIYCREDFFVSQEETWSAIEKNMGCSEFNKADQLYLLTHREDRNE</sequence>
<reference evidence="4 5" key="1">
    <citation type="journal article" date="2011" name="Proc. Natl. Acad. Sci. U.S.A.">
        <title>Evolutionary erosion of yeast sex chromosomes by mating-type switching accidents.</title>
        <authorList>
            <person name="Gordon J.L."/>
            <person name="Armisen D."/>
            <person name="Proux-Wera E."/>
            <person name="Oheigeartaigh S.S."/>
            <person name="Byrne K.P."/>
            <person name="Wolfe K.H."/>
        </authorList>
    </citation>
    <scope>NUCLEOTIDE SEQUENCE [LARGE SCALE GENOMIC DNA]</scope>
    <source>
        <strain evidence="5">ATCC MYA-139 / BCRC 22969 / CBS 8797 / CCRC 22969 / KCTC 17520 / NBRC 10181 / NCYC 3082</strain>
    </source>
</reference>
<dbReference type="HOGENOM" id="CLU_028632_0_0_1"/>
<feature type="region of interest" description="Disordered" evidence="2">
    <location>
        <begin position="121"/>
        <end position="167"/>
    </location>
</feature>
<feature type="compositionally biased region" description="Polar residues" evidence="2">
    <location>
        <begin position="121"/>
        <end position="134"/>
    </location>
</feature>